<keyword evidence="3" id="KW-1185">Reference proteome</keyword>
<evidence type="ECO:0000256" key="1">
    <source>
        <dbReference type="SAM" id="MobiDB-lite"/>
    </source>
</evidence>
<name>A0A5N4DD95_CAMDR</name>
<dbReference type="EMBL" id="JWIN03000013">
    <property type="protein sequence ID" value="KAB1269143.1"/>
    <property type="molecule type" value="Genomic_DNA"/>
</dbReference>
<gene>
    <name evidence="2" type="ORF">Cadr_000014225</name>
</gene>
<protein>
    <submittedName>
        <fullName evidence="2">Uncharacterized protein</fullName>
    </submittedName>
</protein>
<sequence length="83" mass="8851">MTATHRLTAWWNLNFPVLKPFGVSWRNVLQAACLDALGRGRGAGNSAASSSGSPGPRTSTQNVQQSTQDCWCGIRAIYRAGGD</sequence>
<dbReference type="Proteomes" id="UP000299084">
    <property type="component" value="Unassembled WGS sequence"/>
</dbReference>
<evidence type="ECO:0000313" key="3">
    <source>
        <dbReference type="Proteomes" id="UP000299084"/>
    </source>
</evidence>
<feature type="compositionally biased region" description="Low complexity" evidence="1">
    <location>
        <begin position="44"/>
        <end position="60"/>
    </location>
</feature>
<comment type="caution">
    <text evidence="2">The sequence shown here is derived from an EMBL/GenBank/DDBJ whole genome shotgun (WGS) entry which is preliminary data.</text>
</comment>
<organism evidence="2 3">
    <name type="scientific">Camelus dromedarius</name>
    <name type="common">Dromedary</name>
    <name type="synonym">Arabian camel</name>
    <dbReference type="NCBI Taxonomy" id="9838"/>
    <lineage>
        <taxon>Eukaryota</taxon>
        <taxon>Metazoa</taxon>
        <taxon>Chordata</taxon>
        <taxon>Craniata</taxon>
        <taxon>Vertebrata</taxon>
        <taxon>Euteleostomi</taxon>
        <taxon>Mammalia</taxon>
        <taxon>Eutheria</taxon>
        <taxon>Laurasiatheria</taxon>
        <taxon>Artiodactyla</taxon>
        <taxon>Tylopoda</taxon>
        <taxon>Camelidae</taxon>
        <taxon>Camelus</taxon>
    </lineage>
</organism>
<feature type="region of interest" description="Disordered" evidence="1">
    <location>
        <begin position="40"/>
        <end position="67"/>
    </location>
</feature>
<proteinExistence type="predicted"/>
<reference evidence="2 3" key="1">
    <citation type="journal article" date="2019" name="Mol. Ecol. Resour.">
        <title>Improving Illumina assemblies with Hi-C and long reads: an example with the North African dromedary.</title>
        <authorList>
            <person name="Elbers J.P."/>
            <person name="Rogers M.F."/>
            <person name="Perelman P.L."/>
            <person name="Proskuryakova A.A."/>
            <person name="Serdyukova N.A."/>
            <person name="Johnson W.E."/>
            <person name="Horin P."/>
            <person name="Corander J."/>
            <person name="Murphy D."/>
            <person name="Burger P.A."/>
        </authorList>
    </citation>
    <scope>NUCLEOTIDE SEQUENCE [LARGE SCALE GENOMIC DNA]</scope>
    <source>
        <strain evidence="2">Drom800</strain>
        <tissue evidence="2">Blood</tissue>
    </source>
</reference>
<dbReference type="AlphaFoldDB" id="A0A5N4DD95"/>
<evidence type="ECO:0000313" key="2">
    <source>
        <dbReference type="EMBL" id="KAB1269143.1"/>
    </source>
</evidence>
<accession>A0A5N4DD95</accession>